<name>A0A133V9S3_9EURY</name>
<dbReference type="GO" id="GO:0003723">
    <property type="term" value="F:RNA binding"/>
    <property type="evidence" value="ECO:0007669"/>
    <property type="project" value="UniProtKB-KW"/>
</dbReference>
<dbReference type="Gene3D" id="3.30.70.1890">
    <property type="match status" value="1"/>
</dbReference>
<dbReference type="Proteomes" id="UP000070565">
    <property type="component" value="Unassembled WGS sequence"/>
</dbReference>
<evidence type="ECO:0000256" key="3">
    <source>
        <dbReference type="ARBA" id="ARBA00023118"/>
    </source>
</evidence>
<protein>
    <recommendedName>
        <fullName evidence="4">CRISPR associated protein Cas6 C-terminal domain-containing protein</fullName>
    </recommendedName>
</protein>
<comment type="caution">
    <text evidence="5">The sequence shown here is derived from an EMBL/GenBank/DDBJ whole genome shotgun (WGS) entry which is preliminary data.</text>
</comment>
<dbReference type="AlphaFoldDB" id="A0A133V9S3"/>
<organism evidence="5 6">
    <name type="scientific">candidate division MSBL1 archaeon SCGC-AAA261F19</name>
    <dbReference type="NCBI Taxonomy" id="1698275"/>
    <lineage>
        <taxon>Archaea</taxon>
        <taxon>Methanobacteriati</taxon>
        <taxon>Methanobacteriota</taxon>
        <taxon>candidate division MSBL1</taxon>
    </lineage>
</organism>
<sequence>MRVLIELEALKKSAYDLKYYHKLQGFIYDLFKGTPYKGLHDRDGYKFFCYSNIFPPKDMERGDKRNLLISSPERPLVKLVQKQLRELKDAEKSANIGDMSFKIREIKPLHPKVTRSCTLITGTPIVIRIPRENYERYNIKPEKDYNYLYWRKRYSFEAFIKQLEDNLHKKYRAYHNQKISEVELLFEEFVFKKQVCNHINVKGREIPVIGSIWKFGFNYLTEERQKIIQFGLDAGFGEMNSLGFGFMNVVR</sequence>
<accession>A0A133V9S3</accession>
<dbReference type="CDD" id="cd21140">
    <property type="entry name" value="Cas6_I-like"/>
    <property type="match status" value="1"/>
</dbReference>
<dbReference type="PANTHER" id="PTHR36984">
    <property type="entry name" value="CRISPR-ASSOCIATED ENDORIBONUCLEASE CAS6 1"/>
    <property type="match status" value="1"/>
</dbReference>
<dbReference type="GO" id="GO:0051607">
    <property type="term" value="P:defense response to virus"/>
    <property type="evidence" value="ECO:0007669"/>
    <property type="project" value="UniProtKB-KW"/>
</dbReference>
<dbReference type="InterPro" id="IPR049435">
    <property type="entry name" value="Cas_Cas6_C"/>
</dbReference>
<dbReference type="EMBL" id="LHXZ01000025">
    <property type="protein sequence ID" value="KXB03210.1"/>
    <property type="molecule type" value="Genomic_DNA"/>
</dbReference>
<gene>
    <name evidence="5" type="ORF">AKJ45_02230</name>
</gene>
<dbReference type="Gene3D" id="3.30.70.1900">
    <property type="match status" value="1"/>
</dbReference>
<dbReference type="GO" id="GO:0016788">
    <property type="term" value="F:hydrolase activity, acting on ester bonds"/>
    <property type="evidence" value="ECO:0007669"/>
    <property type="project" value="InterPro"/>
</dbReference>
<evidence type="ECO:0000259" key="4">
    <source>
        <dbReference type="Pfam" id="PF01881"/>
    </source>
</evidence>
<evidence type="ECO:0000313" key="6">
    <source>
        <dbReference type="Proteomes" id="UP000070565"/>
    </source>
</evidence>
<keyword evidence="2" id="KW-0694">RNA-binding</keyword>
<proteinExistence type="inferred from homology"/>
<dbReference type="PANTHER" id="PTHR36984:SF1">
    <property type="entry name" value="CRISPR-ASSOCIATED ENDORIBONUCLEASE CAS6 1"/>
    <property type="match status" value="1"/>
</dbReference>
<reference evidence="5 6" key="1">
    <citation type="journal article" date="2016" name="Sci. Rep.">
        <title>Metabolic traits of an uncultured archaeal lineage -MSBL1- from brine pools of the Red Sea.</title>
        <authorList>
            <person name="Mwirichia R."/>
            <person name="Alam I."/>
            <person name="Rashid M."/>
            <person name="Vinu M."/>
            <person name="Ba-Alawi W."/>
            <person name="Anthony Kamau A."/>
            <person name="Kamanda Ngugi D."/>
            <person name="Goker M."/>
            <person name="Klenk H.P."/>
            <person name="Bajic V."/>
            <person name="Stingl U."/>
        </authorList>
    </citation>
    <scope>NUCLEOTIDE SEQUENCE [LARGE SCALE GENOMIC DNA]</scope>
    <source>
        <strain evidence="5">SCGC-AAA261F19</strain>
    </source>
</reference>
<dbReference type="NCBIfam" id="TIGR01877">
    <property type="entry name" value="cas_cas6"/>
    <property type="match status" value="1"/>
</dbReference>
<dbReference type="InterPro" id="IPR010156">
    <property type="entry name" value="CRISPR-assoc_prot_Cas6"/>
</dbReference>
<dbReference type="InterPro" id="IPR045747">
    <property type="entry name" value="CRISPR-assoc_prot_Cas6_N_sf"/>
</dbReference>
<comment type="similarity">
    <text evidence="1">Belongs to the CRISPR-associated protein Cas6/Cse3/CasE family.</text>
</comment>
<keyword evidence="3" id="KW-0051">Antiviral defense</keyword>
<dbReference type="Pfam" id="PF01881">
    <property type="entry name" value="Cas_Cas6_C"/>
    <property type="match status" value="1"/>
</dbReference>
<evidence type="ECO:0000313" key="5">
    <source>
        <dbReference type="EMBL" id="KXB03210.1"/>
    </source>
</evidence>
<feature type="domain" description="CRISPR associated protein Cas6 C-terminal" evidence="4">
    <location>
        <begin position="115"/>
        <end position="249"/>
    </location>
</feature>
<evidence type="ECO:0000256" key="1">
    <source>
        <dbReference type="ARBA" id="ARBA00005937"/>
    </source>
</evidence>
<keyword evidence="6" id="KW-1185">Reference proteome</keyword>
<evidence type="ECO:0000256" key="2">
    <source>
        <dbReference type="ARBA" id="ARBA00022884"/>
    </source>
</evidence>